<name>A0A2W1N9I3_PAEXE</name>
<dbReference type="AlphaFoldDB" id="A0A2W1N9I3"/>
<evidence type="ECO:0008006" key="3">
    <source>
        <dbReference type="Google" id="ProtNLM"/>
    </source>
</evidence>
<keyword evidence="2" id="KW-1185">Reference proteome</keyword>
<organism evidence="1 2">
    <name type="scientific">Paenibacillus xerothermodurans</name>
    <dbReference type="NCBI Taxonomy" id="1977292"/>
    <lineage>
        <taxon>Bacteria</taxon>
        <taxon>Bacillati</taxon>
        <taxon>Bacillota</taxon>
        <taxon>Bacilli</taxon>
        <taxon>Bacillales</taxon>
        <taxon>Paenibacillaceae</taxon>
        <taxon>Paenibacillus</taxon>
    </lineage>
</organism>
<protein>
    <recommendedName>
        <fullName evidence="3">Aminoglycoside phosphotransferase domain-containing protein</fullName>
    </recommendedName>
</protein>
<proteinExistence type="predicted"/>
<dbReference type="Proteomes" id="UP000214746">
    <property type="component" value="Unassembled WGS sequence"/>
</dbReference>
<dbReference type="OrthoDB" id="9777460at2"/>
<evidence type="ECO:0000313" key="2">
    <source>
        <dbReference type="Proteomes" id="UP000214746"/>
    </source>
</evidence>
<evidence type="ECO:0000313" key="1">
    <source>
        <dbReference type="EMBL" id="PZE20320.1"/>
    </source>
</evidence>
<dbReference type="EMBL" id="NHRJ02000008">
    <property type="protein sequence ID" value="PZE20320.1"/>
    <property type="molecule type" value="Genomic_DNA"/>
</dbReference>
<gene>
    <name evidence="1" type="ORF">CBW46_014340</name>
</gene>
<comment type="caution">
    <text evidence="1">The sequence shown here is derived from an EMBL/GenBank/DDBJ whole genome shotgun (WGS) entry which is preliminary data.</text>
</comment>
<reference evidence="1" key="1">
    <citation type="submission" date="2018-06" db="EMBL/GenBank/DDBJ databases">
        <title>Paenibacillus xerothermodurans sp. nov. an extremely dry heat resistant spore forming bacterium isolated from the soil of Cape Canaveral, Florida.</title>
        <authorList>
            <person name="Seuylemezian A."/>
            <person name="Kaur N."/>
            <person name="Patil P."/>
            <person name="Patil P."/>
            <person name="Mayilraj S."/>
            <person name="Vaishampayan P."/>
        </authorList>
    </citation>
    <scope>NUCLEOTIDE SEQUENCE [LARGE SCALE GENOMIC DNA]</scope>
    <source>
        <strain evidence="1">ATCC 27380</strain>
    </source>
</reference>
<sequence>MSLCEGNVISPGSANENQVYTLGKAIGRMHQLLNSHNTNPYPLHWDIRSKEEMLEHWNYRWKRANNMKCEKTIRSLEVQRKIIDETQIDIFSNCERGWLVLLSQFVGFIGFLLEHHGNTLKTFHPADHDWIQFIFSRDWSWWLEDAIRAVSDKRRALAR</sequence>
<dbReference type="RefSeq" id="WP_089200687.1">
    <property type="nucleotide sequence ID" value="NZ_NHRJ02000008.1"/>
</dbReference>
<accession>A0A2W1N9I3</accession>